<reference evidence="2 3" key="1">
    <citation type="submission" date="2024-09" db="EMBL/GenBank/DDBJ databases">
        <title>Chromosome-scale assembly of Riccia fluitans.</title>
        <authorList>
            <person name="Paukszto L."/>
            <person name="Sawicki J."/>
            <person name="Karawczyk K."/>
            <person name="Piernik-Szablinska J."/>
            <person name="Szczecinska M."/>
            <person name="Mazdziarz M."/>
        </authorList>
    </citation>
    <scope>NUCLEOTIDE SEQUENCE [LARGE SCALE GENOMIC DNA]</scope>
    <source>
        <strain evidence="2">Rf_01</strain>
        <tissue evidence="2">Aerial parts of the thallus</tissue>
    </source>
</reference>
<gene>
    <name evidence="2" type="ORF">R1flu_001622</name>
</gene>
<evidence type="ECO:0000313" key="2">
    <source>
        <dbReference type="EMBL" id="KAL2621417.1"/>
    </source>
</evidence>
<evidence type="ECO:0000313" key="3">
    <source>
        <dbReference type="Proteomes" id="UP001605036"/>
    </source>
</evidence>
<name>A0ABD1Y3U2_9MARC</name>
<dbReference type="AlphaFoldDB" id="A0ABD1Y3U2"/>
<protein>
    <submittedName>
        <fullName evidence="2">Uncharacterized protein</fullName>
    </submittedName>
</protein>
<keyword evidence="3" id="KW-1185">Reference proteome</keyword>
<comment type="caution">
    <text evidence="2">The sequence shown here is derived from an EMBL/GenBank/DDBJ whole genome shotgun (WGS) entry which is preliminary data.</text>
</comment>
<evidence type="ECO:0000256" key="1">
    <source>
        <dbReference type="SAM" id="MobiDB-lite"/>
    </source>
</evidence>
<accession>A0ABD1Y3U2</accession>
<dbReference type="EMBL" id="JBHFFA010000006">
    <property type="protein sequence ID" value="KAL2621417.1"/>
    <property type="molecule type" value="Genomic_DNA"/>
</dbReference>
<feature type="region of interest" description="Disordered" evidence="1">
    <location>
        <begin position="1"/>
        <end position="93"/>
    </location>
</feature>
<feature type="compositionally biased region" description="Low complexity" evidence="1">
    <location>
        <begin position="66"/>
        <end position="88"/>
    </location>
</feature>
<proteinExistence type="predicted"/>
<sequence length="130" mass="13282">MTRGPKRPPFDHGGTSGSQGHGTNHNCGNQGRGSHGWDSQGHESHVIGSQGRGCGQGVSGSRPSISGAANGSGTVSGSGAASGSIAKSRPIPIHPPIDPVLHEVFESMFAEFTNAVTSMLEIPRLTAIWS</sequence>
<organism evidence="2 3">
    <name type="scientific">Riccia fluitans</name>
    <dbReference type="NCBI Taxonomy" id="41844"/>
    <lineage>
        <taxon>Eukaryota</taxon>
        <taxon>Viridiplantae</taxon>
        <taxon>Streptophyta</taxon>
        <taxon>Embryophyta</taxon>
        <taxon>Marchantiophyta</taxon>
        <taxon>Marchantiopsida</taxon>
        <taxon>Marchantiidae</taxon>
        <taxon>Marchantiales</taxon>
        <taxon>Ricciaceae</taxon>
        <taxon>Riccia</taxon>
    </lineage>
</organism>
<dbReference type="Proteomes" id="UP001605036">
    <property type="component" value="Unassembled WGS sequence"/>
</dbReference>